<protein>
    <submittedName>
        <fullName evidence="2">Putative inner membrane exporter, YdcZ</fullName>
    </submittedName>
</protein>
<proteinExistence type="predicted"/>
<dbReference type="RefSeq" id="WP_079639701.1">
    <property type="nucleotide sequence ID" value="NZ_FUYP01000026.1"/>
</dbReference>
<sequence length="106" mass="11013">MFLAGVGIPVLAALNGGLGTRLGSPMAAFCHPLRNRAAQGTCRCRGDGIARRRSAVGDCAAAIYFGGFFVVFYVIAVTFITPRFGAFRPGNADPADAHGQRIAGVL</sequence>
<evidence type="ECO:0000313" key="3">
    <source>
        <dbReference type="Proteomes" id="UP000190044"/>
    </source>
</evidence>
<dbReference type="AlphaFoldDB" id="A0A1T5EYQ8"/>
<keyword evidence="1" id="KW-1133">Transmembrane helix</keyword>
<dbReference type="EMBL" id="FUYP01000026">
    <property type="protein sequence ID" value="SKB89104.1"/>
    <property type="molecule type" value="Genomic_DNA"/>
</dbReference>
<dbReference type="OrthoDB" id="7173290at2"/>
<feature type="transmembrane region" description="Helical" evidence="1">
    <location>
        <begin position="61"/>
        <end position="80"/>
    </location>
</feature>
<accession>A0A1T5EYQ8</accession>
<keyword evidence="1" id="KW-0472">Membrane</keyword>
<keyword evidence="3" id="KW-1185">Reference proteome</keyword>
<keyword evidence="1" id="KW-0812">Transmembrane</keyword>
<dbReference type="Proteomes" id="UP000190044">
    <property type="component" value="Unassembled WGS sequence"/>
</dbReference>
<gene>
    <name evidence="2" type="ORF">SAMN06295937_102646</name>
</gene>
<reference evidence="3" key="1">
    <citation type="submission" date="2017-02" db="EMBL/GenBank/DDBJ databases">
        <authorList>
            <person name="Varghese N."/>
            <person name="Submissions S."/>
        </authorList>
    </citation>
    <scope>NUCLEOTIDE SEQUENCE [LARGE SCALE GENOMIC DNA]</scope>
    <source>
        <strain evidence="3">R11H</strain>
    </source>
</reference>
<dbReference type="Pfam" id="PF04657">
    <property type="entry name" value="DMT_YdcZ"/>
    <property type="match status" value="1"/>
</dbReference>
<name>A0A1T5EYQ8_9SPHN</name>
<evidence type="ECO:0000313" key="2">
    <source>
        <dbReference type="EMBL" id="SKB89104.1"/>
    </source>
</evidence>
<evidence type="ECO:0000256" key="1">
    <source>
        <dbReference type="SAM" id="Phobius"/>
    </source>
</evidence>
<organism evidence="2 3">
    <name type="scientific">Sphingopyxis flava</name>
    <dbReference type="NCBI Taxonomy" id="1507287"/>
    <lineage>
        <taxon>Bacteria</taxon>
        <taxon>Pseudomonadati</taxon>
        <taxon>Pseudomonadota</taxon>
        <taxon>Alphaproteobacteria</taxon>
        <taxon>Sphingomonadales</taxon>
        <taxon>Sphingomonadaceae</taxon>
        <taxon>Sphingopyxis</taxon>
    </lineage>
</organism>
<dbReference type="InterPro" id="IPR006750">
    <property type="entry name" value="YdcZ"/>
</dbReference>